<sequence length="119" mass="13386">MGGEGKLYTRRGMGGSVAGRIQHSQDIYWQARQKTPGLVRLQRSGATDSYDQKRLSSTECVGTRSTRSTIAAYKDAGRLIQKWESKAVELQRAADRNNMKGFYNGLNEVGDPRRRDLFT</sequence>
<accession>A0AAD9N309</accession>
<evidence type="ECO:0000256" key="1">
    <source>
        <dbReference type="SAM" id="Coils"/>
    </source>
</evidence>
<keyword evidence="3" id="KW-1185">Reference proteome</keyword>
<organism evidence="2 3">
    <name type="scientific">Ridgeia piscesae</name>
    <name type="common">Tubeworm</name>
    <dbReference type="NCBI Taxonomy" id="27915"/>
    <lineage>
        <taxon>Eukaryota</taxon>
        <taxon>Metazoa</taxon>
        <taxon>Spiralia</taxon>
        <taxon>Lophotrochozoa</taxon>
        <taxon>Annelida</taxon>
        <taxon>Polychaeta</taxon>
        <taxon>Sedentaria</taxon>
        <taxon>Canalipalpata</taxon>
        <taxon>Sabellida</taxon>
        <taxon>Siboglinidae</taxon>
        <taxon>Ridgeia</taxon>
    </lineage>
</organism>
<keyword evidence="1" id="KW-0175">Coiled coil</keyword>
<dbReference type="Proteomes" id="UP001209878">
    <property type="component" value="Unassembled WGS sequence"/>
</dbReference>
<proteinExistence type="predicted"/>
<evidence type="ECO:0000313" key="3">
    <source>
        <dbReference type="Proteomes" id="UP001209878"/>
    </source>
</evidence>
<protein>
    <submittedName>
        <fullName evidence="2">Uncharacterized protein</fullName>
    </submittedName>
</protein>
<gene>
    <name evidence="2" type="ORF">NP493_2351g00002</name>
</gene>
<evidence type="ECO:0000313" key="2">
    <source>
        <dbReference type="EMBL" id="KAK2153146.1"/>
    </source>
</evidence>
<dbReference type="EMBL" id="JAODUO010002345">
    <property type="protein sequence ID" value="KAK2153146.1"/>
    <property type="molecule type" value="Genomic_DNA"/>
</dbReference>
<reference evidence="2" key="1">
    <citation type="journal article" date="2023" name="Mol. Biol. Evol.">
        <title>Third-Generation Sequencing Reveals the Adaptive Role of the Epigenome in Three Deep-Sea Polychaetes.</title>
        <authorList>
            <person name="Perez M."/>
            <person name="Aroh O."/>
            <person name="Sun Y."/>
            <person name="Lan Y."/>
            <person name="Juniper S.K."/>
            <person name="Young C.R."/>
            <person name="Angers B."/>
            <person name="Qian P.Y."/>
        </authorList>
    </citation>
    <scope>NUCLEOTIDE SEQUENCE</scope>
    <source>
        <strain evidence="2">R07B-5</strain>
    </source>
</reference>
<feature type="coiled-coil region" evidence="1">
    <location>
        <begin position="73"/>
        <end position="100"/>
    </location>
</feature>
<dbReference type="AlphaFoldDB" id="A0AAD9N309"/>
<name>A0AAD9N309_RIDPI</name>
<comment type="caution">
    <text evidence="2">The sequence shown here is derived from an EMBL/GenBank/DDBJ whole genome shotgun (WGS) entry which is preliminary data.</text>
</comment>